<dbReference type="InterPro" id="IPR050563">
    <property type="entry name" value="4-hydroxybenzoyl-CoA_TE"/>
</dbReference>
<protein>
    <submittedName>
        <fullName evidence="3">Acyl-CoA thioester hydrolase</fullName>
    </submittedName>
</protein>
<dbReference type="InterPro" id="IPR014166">
    <property type="entry name" value="Tol-Pal_acyl-CoA_thioesterase"/>
</dbReference>
<evidence type="ECO:0000313" key="4">
    <source>
        <dbReference type="Proteomes" id="UP000243745"/>
    </source>
</evidence>
<dbReference type="PIRSF" id="PIRSF003230">
    <property type="entry name" value="YbgC"/>
    <property type="match status" value="1"/>
</dbReference>
<accession>A0A662ZHI7</accession>
<dbReference type="Gene3D" id="3.10.129.10">
    <property type="entry name" value="Hotdog Thioesterase"/>
    <property type="match status" value="1"/>
</dbReference>
<sequence>MSDKFFFSVRVYYEDTDAGGVVYNANYVKFLERARTEWLRARGVKQSELLEKGFGFVVASMQVDFRRSAKLDDLLLVSSTIKEVKSASAVFAQEITDEEGNVYIRAVTKIACVDMNRKRPSVIPQDIKEVFLSECD</sequence>
<dbReference type="NCBIfam" id="TIGR02799">
    <property type="entry name" value="thio_ybgC"/>
    <property type="match status" value="1"/>
</dbReference>
<dbReference type="InterPro" id="IPR006684">
    <property type="entry name" value="YbgC/YbaW"/>
</dbReference>
<evidence type="ECO:0000256" key="2">
    <source>
        <dbReference type="ARBA" id="ARBA00022801"/>
    </source>
</evidence>
<dbReference type="CDD" id="cd00586">
    <property type="entry name" value="4HBT"/>
    <property type="match status" value="1"/>
</dbReference>
<evidence type="ECO:0000256" key="1">
    <source>
        <dbReference type="ARBA" id="ARBA00005953"/>
    </source>
</evidence>
<dbReference type="RefSeq" id="WP_093142212.1">
    <property type="nucleotide sequence ID" value="NZ_FOXF01000022.1"/>
</dbReference>
<dbReference type="FunFam" id="3.10.129.10:FF:000004">
    <property type="entry name" value="Tol-pal system-associated acyl-CoA thioesterase"/>
    <property type="match status" value="1"/>
</dbReference>
<dbReference type="GO" id="GO:0047617">
    <property type="term" value="F:fatty acyl-CoA hydrolase activity"/>
    <property type="evidence" value="ECO:0007669"/>
    <property type="project" value="TreeGrafter"/>
</dbReference>
<dbReference type="OrthoDB" id="9808429at2"/>
<comment type="similarity">
    <text evidence="1">Belongs to the 4-hydroxybenzoyl-CoA thioesterase family.</text>
</comment>
<dbReference type="SUPFAM" id="SSF54637">
    <property type="entry name" value="Thioesterase/thiol ester dehydrase-isomerase"/>
    <property type="match status" value="1"/>
</dbReference>
<keyword evidence="4" id="KW-1185">Reference proteome</keyword>
<evidence type="ECO:0000313" key="3">
    <source>
        <dbReference type="EMBL" id="SFP42201.1"/>
    </source>
</evidence>
<dbReference type="Proteomes" id="UP000243745">
    <property type="component" value="Unassembled WGS sequence"/>
</dbReference>
<reference evidence="3 4" key="1">
    <citation type="submission" date="2016-10" db="EMBL/GenBank/DDBJ databases">
        <authorList>
            <person name="Varghese N."/>
            <person name="Submissions S."/>
        </authorList>
    </citation>
    <scope>NUCLEOTIDE SEQUENCE [LARGE SCALE GENOMIC DNA]</scope>
    <source>
        <strain evidence="3 4">DSM 1361</strain>
    </source>
</reference>
<gene>
    <name evidence="3" type="ORF">SAMN02910344_01342</name>
</gene>
<dbReference type="InterPro" id="IPR029069">
    <property type="entry name" value="HotDog_dom_sf"/>
</dbReference>
<dbReference type="AlphaFoldDB" id="A0A662ZHI7"/>
<dbReference type="PANTHER" id="PTHR31793:SF37">
    <property type="entry name" value="ACYL-COA THIOESTER HYDROLASE YBGC"/>
    <property type="match status" value="1"/>
</dbReference>
<dbReference type="EMBL" id="FOXF01000022">
    <property type="protein sequence ID" value="SFP42201.1"/>
    <property type="molecule type" value="Genomic_DNA"/>
</dbReference>
<dbReference type="PANTHER" id="PTHR31793">
    <property type="entry name" value="4-HYDROXYBENZOYL-COA THIOESTERASE FAMILY MEMBER"/>
    <property type="match status" value="1"/>
</dbReference>
<name>A0A662ZHI7_9GAMM</name>
<organism evidence="3 4">
    <name type="scientific">Ruminobacter amylophilus</name>
    <dbReference type="NCBI Taxonomy" id="867"/>
    <lineage>
        <taxon>Bacteria</taxon>
        <taxon>Pseudomonadati</taxon>
        <taxon>Pseudomonadota</taxon>
        <taxon>Gammaproteobacteria</taxon>
        <taxon>Aeromonadales</taxon>
        <taxon>Succinivibrionaceae</taxon>
        <taxon>Ruminobacter</taxon>
    </lineage>
</organism>
<proteinExistence type="inferred from homology"/>
<dbReference type="Pfam" id="PF13279">
    <property type="entry name" value="4HBT_2"/>
    <property type="match status" value="1"/>
</dbReference>
<keyword evidence="2 3" id="KW-0378">Hydrolase</keyword>
<dbReference type="NCBIfam" id="TIGR00051">
    <property type="entry name" value="YbgC/FadM family acyl-CoA thioesterase"/>
    <property type="match status" value="1"/>
</dbReference>